<feature type="transmembrane region" description="Helical" evidence="1">
    <location>
        <begin position="109"/>
        <end position="129"/>
    </location>
</feature>
<feature type="transmembrane region" description="Helical" evidence="1">
    <location>
        <begin position="84"/>
        <end position="102"/>
    </location>
</feature>
<keyword evidence="1" id="KW-0472">Membrane</keyword>
<evidence type="ECO:0000313" key="3">
    <source>
        <dbReference type="Proteomes" id="UP000006650"/>
    </source>
</evidence>
<dbReference type="AlphaFoldDB" id="C7M3P1"/>
<evidence type="ECO:0000313" key="2">
    <source>
        <dbReference type="EMBL" id="ACU93667.1"/>
    </source>
</evidence>
<gene>
    <name evidence="2" type="ordered locus">Coch_2123</name>
</gene>
<dbReference type="KEGG" id="coc:Coch_2123"/>
<feature type="transmembrane region" description="Helical" evidence="1">
    <location>
        <begin position="55"/>
        <end position="78"/>
    </location>
</feature>
<organism evidence="2 3">
    <name type="scientific">Capnocytophaga ochracea (strain ATCC 27872 / DSM 7271 / CCUG 9716 / JCM 12966 / NCTC 12371 / SS31 / VPI 2845)</name>
    <name type="common">Bacteroides ochraceus</name>
    <dbReference type="NCBI Taxonomy" id="521097"/>
    <lineage>
        <taxon>Bacteria</taxon>
        <taxon>Pseudomonadati</taxon>
        <taxon>Bacteroidota</taxon>
        <taxon>Flavobacteriia</taxon>
        <taxon>Flavobacteriales</taxon>
        <taxon>Flavobacteriaceae</taxon>
        <taxon>Capnocytophaga</taxon>
    </lineage>
</organism>
<keyword evidence="3" id="KW-1185">Reference proteome</keyword>
<proteinExistence type="predicted"/>
<accession>C7M3P1</accession>
<evidence type="ECO:0000256" key="1">
    <source>
        <dbReference type="SAM" id="Phobius"/>
    </source>
</evidence>
<reference evidence="2 3" key="1">
    <citation type="journal article" date="2009" name="Stand. Genomic Sci.">
        <title>Complete genome sequence of Capnocytophaga ochracea type strain (VPI 2845).</title>
        <authorList>
            <person name="Mavrommatis K."/>
            <person name="Gronow S."/>
            <person name="Saunders E."/>
            <person name="Land M."/>
            <person name="Lapidus A."/>
            <person name="Copeland A."/>
            <person name="Glavina Del Rio T."/>
            <person name="Nolan M."/>
            <person name="Lucas S."/>
            <person name="Chen F."/>
            <person name="Tice H."/>
            <person name="Cheng J.F."/>
            <person name="Bruce D."/>
            <person name="Goodwin L."/>
            <person name="Pitluck S."/>
            <person name="Pati A."/>
            <person name="Ivanova N."/>
            <person name="Chen A."/>
            <person name="Palaniappan K."/>
            <person name="Chain P."/>
            <person name="Hauser L."/>
            <person name="Chang Y.J."/>
            <person name="Jeffries C.D."/>
            <person name="Brettin T."/>
            <person name="Detter J.C."/>
            <person name="Han C."/>
            <person name="Bristow J."/>
            <person name="Goker M."/>
            <person name="Rohde M."/>
            <person name="Eisen J.A."/>
            <person name="Markowitz V."/>
            <person name="Kyrpides N.C."/>
            <person name="Klenk H.P."/>
            <person name="Hugenholtz P."/>
        </authorList>
    </citation>
    <scope>NUCLEOTIDE SEQUENCE [LARGE SCALE GENOMIC DNA]</scope>
    <source>
        <strain evidence="3">ATCC 27872 / DSM 7271 / JCM 12966 / VPI 2845</strain>
    </source>
</reference>
<sequence>MRVAPSFVHLYIQTLPKFETLAKLKSTNNILLIYILVLTYPHFSSAFCSFFVRSLFVLCSFFVRSLFVLCSFFVRLLFVFCSSFVRLLFVFCSSFVRLLFVFCSSFVRLLFVFCSSFVRLLFVFCSSFVRLTFPLLHSLSLGEGWGEDILFVFCSSARVAHTARRATTSHFTFYLQQLVLLALLAL</sequence>
<dbReference type="Proteomes" id="UP000006650">
    <property type="component" value="Chromosome"/>
</dbReference>
<feature type="transmembrane region" description="Helical" evidence="1">
    <location>
        <begin position="30"/>
        <end position="48"/>
    </location>
</feature>
<keyword evidence="1" id="KW-1133">Transmembrane helix</keyword>
<dbReference type="HOGENOM" id="CLU_1451983_0_0_10"/>
<dbReference type="EMBL" id="CP001632">
    <property type="protein sequence ID" value="ACU93667.1"/>
    <property type="molecule type" value="Genomic_DNA"/>
</dbReference>
<name>C7M3P1_CAPOD</name>
<keyword evidence="1" id="KW-0812">Transmembrane</keyword>
<protein>
    <submittedName>
        <fullName evidence="2">Uncharacterized protein</fullName>
    </submittedName>
</protein>